<evidence type="ECO:0000259" key="3">
    <source>
        <dbReference type="Pfam" id="PF00326"/>
    </source>
</evidence>
<proteinExistence type="predicted"/>
<dbReference type="PANTHER" id="PTHR43037:SF4">
    <property type="entry name" value="PEPTIDASE S9 PROLYL OLIGOPEPTIDASE CATALYTIC DOMAIN-CONTAINING PROTEIN"/>
    <property type="match status" value="1"/>
</dbReference>
<gene>
    <name evidence="4" type="ORF">H109_03333</name>
</gene>
<dbReference type="Pfam" id="PF00326">
    <property type="entry name" value="Peptidase_S9"/>
    <property type="match status" value="1"/>
</dbReference>
<dbReference type="Gene3D" id="3.40.50.1820">
    <property type="entry name" value="alpha/beta hydrolase"/>
    <property type="match status" value="1"/>
</dbReference>
<dbReference type="HOGENOM" id="CLU_014627_1_0_1"/>
<keyword evidence="5" id="KW-1185">Reference proteome</keyword>
<evidence type="ECO:0000256" key="2">
    <source>
        <dbReference type="SAM" id="SignalP"/>
    </source>
</evidence>
<feature type="chain" id="PRO_5001579108" description="Peptidase S9 prolyl oligopeptidase catalytic domain-containing protein" evidence="2">
    <location>
        <begin position="24"/>
        <end position="944"/>
    </location>
</feature>
<accession>A0A059JAD3</accession>
<dbReference type="OrthoDB" id="449091at2759"/>
<evidence type="ECO:0000313" key="5">
    <source>
        <dbReference type="Proteomes" id="UP000024533"/>
    </source>
</evidence>
<dbReference type="InterPro" id="IPR029058">
    <property type="entry name" value="AB_hydrolase_fold"/>
</dbReference>
<organism evidence="4 5">
    <name type="scientific">Trichophyton interdigitale (strain MR816)</name>
    <dbReference type="NCBI Taxonomy" id="1215338"/>
    <lineage>
        <taxon>Eukaryota</taxon>
        <taxon>Fungi</taxon>
        <taxon>Dikarya</taxon>
        <taxon>Ascomycota</taxon>
        <taxon>Pezizomycotina</taxon>
        <taxon>Eurotiomycetes</taxon>
        <taxon>Eurotiomycetidae</taxon>
        <taxon>Onygenales</taxon>
        <taxon>Arthrodermataceae</taxon>
        <taxon>Trichophyton</taxon>
    </lineage>
</organism>
<dbReference type="EMBL" id="AOKY01000240">
    <property type="protein sequence ID" value="KDB24805.1"/>
    <property type="molecule type" value="Genomic_DNA"/>
</dbReference>
<dbReference type="InterPro" id="IPR050955">
    <property type="entry name" value="Plant_Biomass_Hydrol_Est"/>
</dbReference>
<dbReference type="PANTHER" id="PTHR43037">
    <property type="entry name" value="UNNAMED PRODUCT-RELATED"/>
    <property type="match status" value="1"/>
</dbReference>
<keyword evidence="1 2" id="KW-0732">Signal</keyword>
<dbReference type="InterPro" id="IPR001375">
    <property type="entry name" value="Peptidase_S9_cat"/>
</dbReference>
<dbReference type="STRING" id="1215338.A0A059JAD3"/>
<dbReference type="AlphaFoldDB" id="A0A059JAD3"/>
<dbReference type="Proteomes" id="UP000024533">
    <property type="component" value="Unassembled WGS sequence"/>
</dbReference>
<dbReference type="GO" id="GO:0008236">
    <property type="term" value="F:serine-type peptidase activity"/>
    <property type="evidence" value="ECO:0007669"/>
    <property type="project" value="InterPro"/>
</dbReference>
<evidence type="ECO:0000256" key="1">
    <source>
        <dbReference type="ARBA" id="ARBA00022729"/>
    </source>
</evidence>
<dbReference type="GO" id="GO:0006508">
    <property type="term" value="P:proteolysis"/>
    <property type="evidence" value="ECO:0007669"/>
    <property type="project" value="InterPro"/>
</dbReference>
<comment type="caution">
    <text evidence="4">The sequence shown here is derived from an EMBL/GenBank/DDBJ whole genome shotgun (WGS) entry which is preliminary data.</text>
</comment>
<dbReference type="OMA" id="HAREQHF"/>
<name>A0A059JAD3_TRIIM</name>
<evidence type="ECO:0000313" key="4">
    <source>
        <dbReference type="EMBL" id="KDB24805.1"/>
    </source>
</evidence>
<feature type="signal peptide" evidence="2">
    <location>
        <begin position="1"/>
        <end position="23"/>
    </location>
</feature>
<sequence>MHIMPSFALWTFHLCSQWLQGLTDILPHIPETEPANNFASQIGLLHSGGMKYSHIAPWVCIPLLTCRGVDATNSADGGSDLQLNESPFSTTWQVLGPFEIGTRESSWGADPLEAYGGFQTLQYDPKASFDSSLALNGLANWSMASTHVNSTANPLETILDINLSPDNLTSLQEVYGWDAKQYQAWARGTLTVSKSNSVVALYTDRIWEYRIDNKSYFGGDFFGFRRAPLLLDLAPGNHTVDLRVVRDVRALGAVGKPYINVTLIAQELSKTLIVDEKSILVADVVENRLISPYASVTLHNTMSDPVEVVGIKENSTQAASFSLKMLNNHVKLEGAQSRAIGFTIEAKDKTNVPSSVSLYFEYMTAGNSSVQRTQAMTITFTKRKLPEVQQNTFRLPGGVVSYATLRPPTSSKCNQNEGAKLPVLLGLHGAGQAASDEIIRTMLDGVSDICAWTLFPSGVTPWSGDDWHTWGFADLQHSVRALNDYIKYSGWTGVGVIDGDWIIAGHSNGGQGTWYTISHYPDKIIAAAPVAGYTSIENYVPYSMWHNTDSLLASIFYRARQDFKHEILVDNFAGIPVYQQHGASDDNVVVYHSRLMHRLLQESGSPSKYHEVPGKNHWYTGIMTSEFLKDFYRTYVQRQNATNLLPQRFSVTLPPAGHMGTRGGIYVDQPHTPDRVGSIKVERSMTKDGGWKLKTRNIRRFHLETSAIRSQVPLSIQIDDSAKFTVTPSNSTTTWYTQDDAGKWTSGGDSWHSISQRYGRQAGVNAFLRTEAPFTVTATAQNTRDIALQTCRNLFQYLSADCIISYAVPTADSTTAANPAGNNVTILLGAQPNGYTAGDSAISISAHSLDIKTSKGTTTSYPFEPGLGAIFIRPLVNERLELVIWGFDMAGLQQAARLVPVLTGVGQPDFVVVNKGTPLKGQGSLYAAGFFDSEWKVSAASYVS</sequence>
<reference evidence="4 5" key="1">
    <citation type="submission" date="2014-02" db="EMBL/GenBank/DDBJ databases">
        <title>The Genome Sequence of Trichophyton interdigitale MR816.</title>
        <authorList>
            <consortium name="The Broad Institute Genomics Platform"/>
            <person name="Cuomo C.A."/>
            <person name="White T.C."/>
            <person name="Graser Y."/>
            <person name="Martinez-Rossi N."/>
            <person name="Heitman J."/>
            <person name="Young S.K."/>
            <person name="Zeng Q."/>
            <person name="Gargeya S."/>
            <person name="Abouelleil A."/>
            <person name="Alvarado L."/>
            <person name="Chapman S.B."/>
            <person name="Gainer-Dewar J."/>
            <person name="Goldberg J."/>
            <person name="Griggs A."/>
            <person name="Gujja S."/>
            <person name="Hansen M."/>
            <person name="Howarth C."/>
            <person name="Imamovic A."/>
            <person name="Larimer J."/>
            <person name="Martinez D."/>
            <person name="Murphy C."/>
            <person name="Pearson M.D."/>
            <person name="Persinoti G."/>
            <person name="Poon T."/>
            <person name="Priest M."/>
            <person name="Roberts A.D."/>
            <person name="Saif S."/>
            <person name="Shea T.D."/>
            <person name="Sykes S.N."/>
            <person name="Wortman J."/>
            <person name="Nusbaum C."/>
            <person name="Birren B."/>
        </authorList>
    </citation>
    <scope>NUCLEOTIDE SEQUENCE [LARGE SCALE GENOMIC DNA]</scope>
    <source>
        <strain evidence="4 5">MR816</strain>
    </source>
</reference>
<feature type="domain" description="Peptidase S9 prolyl oligopeptidase catalytic" evidence="3">
    <location>
        <begin position="464"/>
        <end position="620"/>
    </location>
</feature>
<protein>
    <recommendedName>
        <fullName evidence="3">Peptidase S9 prolyl oligopeptidase catalytic domain-containing protein</fullName>
    </recommendedName>
</protein>
<dbReference type="SUPFAM" id="SSF53474">
    <property type="entry name" value="alpha/beta-Hydrolases"/>
    <property type="match status" value="1"/>
</dbReference>